<keyword evidence="3" id="KW-1185">Reference proteome</keyword>
<dbReference type="PANTHER" id="PTHR35182:SF1">
    <property type="entry name" value="COLD-SHOCK PROTEIN-RELATED"/>
    <property type="match status" value="1"/>
</dbReference>
<reference evidence="2 3" key="1">
    <citation type="journal article" date="2017" name="Curr. Biol.">
        <title>Genome architecture and evolution of a unichromosomal asexual nematode.</title>
        <authorList>
            <person name="Fradin H."/>
            <person name="Zegar C."/>
            <person name="Gutwein M."/>
            <person name="Lucas J."/>
            <person name="Kovtun M."/>
            <person name="Corcoran D."/>
            <person name="Baugh L.R."/>
            <person name="Kiontke K."/>
            <person name="Gunsalus K."/>
            <person name="Fitch D.H."/>
            <person name="Piano F."/>
        </authorList>
    </citation>
    <scope>NUCLEOTIDE SEQUENCE [LARGE SCALE GENOMIC DNA]</scope>
    <source>
        <strain evidence="2">PF1309</strain>
    </source>
</reference>
<dbReference type="AlphaFoldDB" id="A0A2A2LIN4"/>
<evidence type="ECO:0000313" key="2">
    <source>
        <dbReference type="EMBL" id="PAV85990.1"/>
    </source>
</evidence>
<evidence type="ECO:0000313" key="3">
    <source>
        <dbReference type="Proteomes" id="UP000218231"/>
    </source>
</evidence>
<evidence type="ECO:0000256" key="1">
    <source>
        <dbReference type="SAM" id="SignalP"/>
    </source>
</evidence>
<feature type="chain" id="PRO_5013081684" evidence="1">
    <location>
        <begin position="18"/>
        <end position="137"/>
    </location>
</feature>
<name>A0A2A2LIN4_9BILA</name>
<dbReference type="Proteomes" id="UP000218231">
    <property type="component" value="Unassembled WGS sequence"/>
</dbReference>
<protein>
    <submittedName>
        <fullName evidence="2">Uncharacterized protein</fullName>
    </submittedName>
</protein>
<keyword evidence="1" id="KW-0732">Signal</keyword>
<organism evidence="2 3">
    <name type="scientific">Diploscapter pachys</name>
    <dbReference type="NCBI Taxonomy" id="2018661"/>
    <lineage>
        <taxon>Eukaryota</taxon>
        <taxon>Metazoa</taxon>
        <taxon>Ecdysozoa</taxon>
        <taxon>Nematoda</taxon>
        <taxon>Chromadorea</taxon>
        <taxon>Rhabditida</taxon>
        <taxon>Rhabditina</taxon>
        <taxon>Rhabditomorpha</taxon>
        <taxon>Rhabditoidea</taxon>
        <taxon>Rhabditidae</taxon>
        <taxon>Diploscapter</taxon>
    </lineage>
</organism>
<sequence length="137" mass="14907">MLQQLIVLSCLFAIGNAAVAIIPVKLGGELKINGYKVTQWSRSLKNGDVETIKYSADSSEPNANKWINDKTGEANKISDSKVLADGTLIVSSFKKSDVGSYYSNEIKPRMTQHEDGLVTSVAAPMYNVILKNNDQPS</sequence>
<proteinExistence type="predicted"/>
<dbReference type="PANTHER" id="PTHR35182">
    <property type="entry name" value="PROTEIN CBG13762"/>
    <property type="match status" value="1"/>
</dbReference>
<accession>A0A2A2LIN4</accession>
<gene>
    <name evidence="2" type="ORF">WR25_26550</name>
</gene>
<dbReference type="OrthoDB" id="5842861at2759"/>
<dbReference type="EMBL" id="LIAE01006711">
    <property type="protein sequence ID" value="PAV85990.1"/>
    <property type="molecule type" value="Genomic_DNA"/>
</dbReference>
<feature type="signal peptide" evidence="1">
    <location>
        <begin position="1"/>
        <end position="17"/>
    </location>
</feature>
<comment type="caution">
    <text evidence="2">The sequence shown here is derived from an EMBL/GenBank/DDBJ whole genome shotgun (WGS) entry which is preliminary data.</text>
</comment>